<reference evidence="2 3" key="1">
    <citation type="submission" date="2015-04" db="EMBL/GenBank/DDBJ databases">
        <title>The draft genome sequence of Erythrobacter marinus HWDM-33.</title>
        <authorList>
            <person name="Zhuang L."/>
            <person name="Liu Y."/>
            <person name="Shao Z."/>
        </authorList>
    </citation>
    <scope>NUCLEOTIDE SEQUENCE [LARGE SCALE GENOMIC DNA]</scope>
    <source>
        <strain evidence="2 3">HWDM-33</strain>
    </source>
</reference>
<evidence type="ECO:0008006" key="4">
    <source>
        <dbReference type="Google" id="ProtNLM"/>
    </source>
</evidence>
<dbReference type="PROSITE" id="PS51257">
    <property type="entry name" value="PROKAR_LIPOPROTEIN"/>
    <property type="match status" value="1"/>
</dbReference>
<keyword evidence="3" id="KW-1185">Reference proteome</keyword>
<gene>
    <name evidence="2" type="ORF">AAV99_08000</name>
</gene>
<proteinExistence type="predicted"/>
<dbReference type="RefSeq" id="WP_047093482.1">
    <property type="nucleotide sequence ID" value="NZ_LBHU01000002.1"/>
</dbReference>
<dbReference type="STRING" id="874156.GCA_001021555_01719"/>
<evidence type="ECO:0000256" key="1">
    <source>
        <dbReference type="SAM" id="SignalP"/>
    </source>
</evidence>
<sequence>MRLAYLALPLFALAACSQEPAAEGDAAGMEATAPLEDATLDLQATGITIPAQNGFEQLDVPFGSMRAPTEATLANVVGASTGTFDAVEGETDCRLNGTSFEGISVSFNADSFVGYYATAPYVPQLTRAEMLADPAVSLVEESSLGEEFTIGEGEQIISGVFSGAGDDAVVEALWAGENCIAR</sequence>
<dbReference type="AlphaFoldDB" id="A0A0H0XM28"/>
<evidence type="ECO:0000313" key="2">
    <source>
        <dbReference type="EMBL" id="KLI63668.1"/>
    </source>
</evidence>
<protein>
    <recommendedName>
        <fullName evidence="4">Aspartate-semialdehyde dehydrogenase</fullName>
    </recommendedName>
</protein>
<keyword evidence="1" id="KW-0732">Signal</keyword>
<dbReference type="Proteomes" id="UP000053455">
    <property type="component" value="Unassembled WGS sequence"/>
</dbReference>
<accession>A0A0H0XM28</accession>
<dbReference type="OrthoDB" id="878483at2"/>
<dbReference type="PATRIC" id="fig|874156.12.peg.1644"/>
<dbReference type="EMBL" id="LBHU01000002">
    <property type="protein sequence ID" value="KLI63668.1"/>
    <property type="molecule type" value="Genomic_DNA"/>
</dbReference>
<evidence type="ECO:0000313" key="3">
    <source>
        <dbReference type="Proteomes" id="UP000053455"/>
    </source>
</evidence>
<feature type="signal peptide" evidence="1">
    <location>
        <begin position="1"/>
        <end position="21"/>
    </location>
</feature>
<organism evidence="2 3">
    <name type="scientific">Aurantiacibacter marinus</name>
    <dbReference type="NCBI Taxonomy" id="874156"/>
    <lineage>
        <taxon>Bacteria</taxon>
        <taxon>Pseudomonadati</taxon>
        <taxon>Pseudomonadota</taxon>
        <taxon>Alphaproteobacteria</taxon>
        <taxon>Sphingomonadales</taxon>
        <taxon>Erythrobacteraceae</taxon>
        <taxon>Aurantiacibacter</taxon>
    </lineage>
</organism>
<name>A0A0H0XM28_9SPHN</name>
<feature type="chain" id="PRO_5002588993" description="Aspartate-semialdehyde dehydrogenase" evidence="1">
    <location>
        <begin position="22"/>
        <end position="182"/>
    </location>
</feature>
<comment type="caution">
    <text evidence="2">The sequence shown here is derived from an EMBL/GenBank/DDBJ whole genome shotgun (WGS) entry which is preliminary data.</text>
</comment>